<dbReference type="Gene3D" id="3.40.50.300">
    <property type="entry name" value="P-loop containing nucleotide triphosphate hydrolases"/>
    <property type="match status" value="2"/>
</dbReference>
<dbReference type="FunFam" id="3.40.50.300:FF:002274">
    <property type="entry name" value="Si:dkeyp-69e1.8"/>
    <property type="match status" value="1"/>
</dbReference>
<keyword evidence="8" id="KW-1185">Reference proteome</keyword>
<feature type="region of interest" description="Disordered" evidence="4">
    <location>
        <begin position="374"/>
        <end position="425"/>
    </location>
</feature>
<keyword evidence="2" id="KW-0547">Nucleotide-binding</keyword>
<dbReference type="SUPFAM" id="SSF52540">
    <property type="entry name" value="P-loop containing nucleoside triphosphate hydrolases"/>
    <property type="match status" value="2"/>
</dbReference>
<evidence type="ECO:0000259" key="6">
    <source>
        <dbReference type="PROSITE" id="PS51720"/>
    </source>
</evidence>
<keyword evidence="3" id="KW-0342">GTP-binding</keyword>
<evidence type="ECO:0000256" key="5">
    <source>
        <dbReference type="SAM" id="Phobius"/>
    </source>
</evidence>
<evidence type="ECO:0000256" key="1">
    <source>
        <dbReference type="ARBA" id="ARBA00008535"/>
    </source>
</evidence>
<organism evidence="7 8">
    <name type="scientific">Oreochromis aureus</name>
    <name type="common">Israeli tilapia</name>
    <name type="synonym">Chromis aureus</name>
    <dbReference type="NCBI Taxonomy" id="47969"/>
    <lineage>
        <taxon>Eukaryota</taxon>
        <taxon>Metazoa</taxon>
        <taxon>Chordata</taxon>
        <taxon>Craniata</taxon>
        <taxon>Vertebrata</taxon>
        <taxon>Euteleostomi</taxon>
        <taxon>Actinopterygii</taxon>
        <taxon>Neopterygii</taxon>
        <taxon>Teleostei</taxon>
        <taxon>Neoteleostei</taxon>
        <taxon>Acanthomorphata</taxon>
        <taxon>Ovalentaria</taxon>
        <taxon>Cichlomorphae</taxon>
        <taxon>Cichliformes</taxon>
        <taxon>Cichlidae</taxon>
        <taxon>African cichlids</taxon>
        <taxon>Pseudocrenilabrinae</taxon>
        <taxon>Oreochromini</taxon>
        <taxon>Oreochromis</taxon>
    </lineage>
</organism>
<dbReference type="InterPro" id="IPR045058">
    <property type="entry name" value="GIMA/IAN/Toc"/>
</dbReference>
<protein>
    <recommendedName>
        <fullName evidence="6">AIG1-type G domain-containing protein</fullName>
    </recommendedName>
</protein>
<reference evidence="7" key="3">
    <citation type="submission" date="2025-09" db="UniProtKB">
        <authorList>
            <consortium name="Ensembl"/>
        </authorList>
    </citation>
    <scope>IDENTIFICATION</scope>
</reference>
<dbReference type="RefSeq" id="XP_031597106.1">
    <property type="nucleotide sequence ID" value="XM_031741246.2"/>
</dbReference>
<feature type="compositionally biased region" description="Low complexity" evidence="4">
    <location>
        <begin position="381"/>
        <end position="425"/>
    </location>
</feature>
<feature type="transmembrane region" description="Helical" evidence="5">
    <location>
        <begin position="893"/>
        <end position="920"/>
    </location>
</feature>
<feature type="domain" description="AIG1-type G" evidence="6">
    <location>
        <begin position="14"/>
        <end position="209"/>
    </location>
</feature>
<keyword evidence="5" id="KW-0812">Transmembrane</keyword>
<reference evidence="8" key="1">
    <citation type="submission" date="2020-03" db="EMBL/GenBank/DDBJ databases">
        <title>Evolution of repeat sequences and sex chromosomes of tilapia species revealed by chromosome-level genomes.</title>
        <authorList>
            <person name="Xu L."/>
            <person name="Tao W."/>
            <person name="Wang D."/>
            <person name="Zhou Q."/>
        </authorList>
    </citation>
    <scope>NUCLEOTIDE SEQUENCE [LARGE SCALE GENOMIC DNA]</scope>
    <source>
        <strain evidence="8">Israel</strain>
    </source>
</reference>
<feature type="domain" description="AIG1-type G" evidence="6">
    <location>
        <begin position="426"/>
        <end position="635"/>
    </location>
</feature>
<comment type="similarity">
    <text evidence="1">Belongs to the TRAFAC class TrmE-Era-EngA-EngB-Septin-like GTPase superfamily. AIG1/Toc34/Toc159-like paraseptin GTPase family. IAN subfamily.</text>
</comment>
<dbReference type="KEGG" id="oau:116321407"/>
<sequence length="965" mass="105734">MSEHYRESYYGSSSSDLRLLLMGNIGCGKTALADTILAQLSPISPGSSRSCQLRQGFIEGRNVTLVEAPRWYWSGGKMEDGVKKETQRAMTLVPPGPHAILLLVPVNQFTEVDTRVPAELEELFGQGVLDHTIVMLTCGDYLMGKTVEEYLQKEDPGLRQVIECCGGRYHVINNRQRQDRDQVRELLEKVDNMAQKNGLYYMKTVQDRELDKRVKEKKEKLMESFRAQKEEKKKTHTSSYTPNTETIGQEEEYFNAISTERRRRQEEKEEMVEGVKVTQVSNEYVSAISTDSRRRIEEMEEMVDGVKVSQVSNRLHSAPALERQPSSELCDNRELKRTPSFKLNRDGAILSQMSEGRSTQKVISTFHHRINSFEERSPEASPTTTPHSPVFSSSPPFSPTFAASPSLLSSSSSTPSSPSLSSSSSSPELRLVLLGRSGSGKSVAGNEILGQEAFESRPDSLIPITQWCEKKKALVKGRRVAVVDTPDWFNSERTPDEVRAQISSCVALSSPGPHVFLYCVPLDQPAKTELQALGALEAVFGPEAVWRHTLVLFTYADRLRASGKAKNNNIEAYIADKRGDLLKIVEKCGDRFHVLETERGGRERSNVADLLEKVEQTVKEAGGQYYSCPAFQEAENRVRQKQQEMAREKQGEKLARVEDVGPLSSERRKLYPYMQSVSEVDEEVTEDDIEKIRDEAEMSVSTMNIESLPPITLSTLSPSLLSSIMEKMSTGAKNLPKLLADSSVWVGEGAQRMKNSGMWEKVGTSAQSVQKMVVDSSMWEKVGVTAGNLSKAVGNKVPKVVVDGSAWVGSGAKAAAASPMWEKVGSGAKLMAESSMHVGAGIGAGAKNLAQSPVWGKVGSGAKAGAKMVAESSVWEKIGNTAKQVPKVVIGGALLGLVLGVFLGGVIGGAVGAAAGSAVTEVGRRKLSKKSTAEKTEDAARNVDRTVNKNIDAVRKQGEKFLKTE</sequence>
<evidence type="ECO:0000256" key="2">
    <source>
        <dbReference type="ARBA" id="ARBA00022741"/>
    </source>
</evidence>
<keyword evidence="5" id="KW-1133">Transmembrane helix</keyword>
<dbReference type="CDD" id="cd01852">
    <property type="entry name" value="AIG1"/>
    <property type="match status" value="1"/>
</dbReference>
<dbReference type="PANTHER" id="PTHR10903">
    <property type="entry name" value="GTPASE, IMAP FAMILY MEMBER-RELATED"/>
    <property type="match status" value="1"/>
</dbReference>
<dbReference type="Ensembl" id="ENSOABT00000074833.1">
    <property type="protein sequence ID" value="ENSOABP00000074764.1"/>
    <property type="gene ID" value="ENSOABG00000033652.1"/>
</dbReference>
<evidence type="ECO:0000256" key="3">
    <source>
        <dbReference type="ARBA" id="ARBA00023134"/>
    </source>
</evidence>
<dbReference type="GO" id="GO:0005525">
    <property type="term" value="F:GTP binding"/>
    <property type="evidence" value="ECO:0007669"/>
    <property type="project" value="UniProtKB-KW"/>
</dbReference>
<dbReference type="PANTHER" id="PTHR10903:SF167">
    <property type="entry name" value="GTPASE IMAP FAMILY MEMBER 6-RELATED"/>
    <property type="match status" value="1"/>
</dbReference>
<keyword evidence="5" id="KW-0472">Membrane</keyword>
<proteinExistence type="inferred from homology"/>
<dbReference type="Proteomes" id="UP000472276">
    <property type="component" value="Unassembled WGS sequence"/>
</dbReference>
<accession>A0AAZ1Y4I8</accession>
<dbReference type="InterPro" id="IPR027417">
    <property type="entry name" value="P-loop_NTPase"/>
</dbReference>
<reference evidence="7" key="2">
    <citation type="submission" date="2025-08" db="UniProtKB">
        <authorList>
            <consortium name="Ensembl"/>
        </authorList>
    </citation>
    <scope>IDENTIFICATION</scope>
</reference>
<dbReference type="AlphaFoldDB" id="A0AAZ1Y4I8"/>
<dbReference type="PROSITE" id="PS51720">
    <property type="entry name" value="G_AIG1"/>
    <property type="match status" value="2"/>
</dbReference>
<dbReference type="InterPro" id="IPR006703">
    <property type="entry name" value="G_AIG1"/>
</dbReference>
<gene>
    <name evidence="7" type="primary">LOC116321407</name>
</gene>
<dbReference type="Pfam" id="PF04548">
    <property type="entry name" value="AIG1"/>
    <property type="match status" value="2"/>
</dbReference>
<dbReference type="FunFam" id="3.40.50.300:FF:000366">
    <property type="entry name" value="GTPase, IMAP family member 2"/>
    <property type="match status" value="1"/>
</dbReference>
<evidence type="ECO:0000313" key="7">
    <source>
        <dbReference type="Ensembl" id="ENSOABP00000074764.1"/>
    </source>
</evidence>
<feature type="region of interest" description="Disordered" evidence="4">
    <location>
        <begin position="316"/>
        <end position="335"/>
    </location>
</feature>
<name>A0AAZ1Y4I8_OREAU</name>
<evidence type="ECO:0000313" key="8">
    <source>
        <dbReference type="Proteomes" id="UP000472276"/>
    </source>
</evidence>
<evidence type="ECO:0000256" key="4">
    <source>
        <dbReference type="SAM" id="MobiDB-lite"/>
    </source>
</evidence>
<dbReference type="GeneID" id="116321407"/>